<accession>A0A6L9LBE6</accession>
<gene>
    <name evidence="1" type="ORF">GK108_12965</name>
</gene>
<sequence length="86" mass="9536">MKIFPGQKVIQSHPDFPETVVAWANKFIYNLHVCAQGDGFGPIVARSYLASMDKFPDSVLLKEAQKGMVTNPEAYVDLVAKSVHDK</sequence>
<protein>
    <submittedName>
        <fullName evidence="1">Uncharacterized protein</fullName>
    </submittedName>
</protein>
<reference evidence="1 2" key="1">
    <citation type="submission" date="2020-02" db="EMBL/GenBank/DDBJ databases">
        <title>Draft genome sequence of two Spirosoma agri KCTC 52727 and Spirosoma terrae KCTC 52035.</title>
        <authorList>
            <person name="Rojas J."/>
            <person name="Ambika Manirajan B."/>
            <person name="Suarez C."/>
            <person name="Ratering S."/>
            <person name="Schnell S."/>
        </authorList>
    </citation>
    <scope>NUCLEOTIDE SEQUENCE [LARGE SCALE GENOMIC DNA]</scope>
    <source>
        <strain evidence="1 2">KCTC 52035</strain>
    </source>
</reference>
<evidence type="ECO:0000313" key="2">
    <source>
        <dbReference type="Proteomes" id="UP000474175"/>
    </source>
</evidence>
<organism evidence="1 2">
    <name type="scientific">Spirosoma terrae</name>
    <dbReference type="NCBI Taxonomy" id="1968276"/>
    <lineage>
        <taxon>Bacteria</taxon>
        <taxon>Pseudomonadati</taxon>
        <taxon>Bacteroidota</taxon>
        <taxon>Cytophagia</taxon>
        <taxon>Cytophagales</taxon>
        <taxon>Cytophagaceae</taxon>
        <taxon>Spirosoma</taxon>
    </lineage>
</organism>
<name>A0A6L9LBE6_9BACT</name>
<keyword evidence="2" id="KW-1185">Reference proteome</keyword>
<evidence type="ECO:0000313" key="1">
    <source>
        <dbReference type="EMBL" id="NDU95788.1"/>
    </source>
</evidence>
<dbReference type="Proteomes" id="UP000474175">
    <property type="component" value="Unassembled WGS sequence"/>
</dbReference>
<proteinExistence type="predicted"/>
<comment type="caution">
    <text evidence="1">The sequence shown here is derived from an EMBL/GenBank/DDBJ whole genome shotgun (WGS) entry which is preliminary data.</text>
</comment>
<dbReference type="RefSeq" id="WP_163948482.1">
    <property type="nucleotide sequence ID" value="NZ_JAAFZH010000004.1"/>
</dbReference>
<dbReference type="EMBL" id="JAAFZH010000004">
    <property type="protein sequence ID" value="NDU95788.1"/>
    <property type="molecule type" value="Genomic_DNA"/>
</dbReference>
<dbReference type="AlphaFoldDB" id="A0A6L9LBE6"/>